<feature type="non-terminal residue" evidence="2">
    <location>
        <position position="158"/>
    </location>
</feature>
<reference evidence="2" key="3">
    <citation type="submission" date="2015-02" db="EMBL/GenBank/DDBJ databases">
        <title>Evolutionary Origins and Diversification of the Mycorrhizal Mutualists.</title>
        <authorList>
            <consortium name="DOE Joint Genome Institute"/>
            <consortium name="Mycorrhizal Genomics Consortium"/>
            <person name="Kohler A."/>
            <person name="Kuo A."/>
            <person name="Nagy L.G."/>
            <person name="Floudas D."/>
            <person name="Copeland A."/>
            <person name="Barry K.W."/>
            <person name="Cichocki N."/>
            <person name="Veneault-Fourrey C."/>
            <person name="LaButti K."/>
            <person name="Lindquist E.A."/>
            <person name="Lipzen A."/>
            <person name="Lundell T."/>
            <person name="Morin E."/>
            <person name="Murat C."/>
            <person name="Riley R."/>
            <person name="Ohm R."/>
            <person name="Sun H."/>
            <person name="Tunlid A."/>
            <person name="Henrissat B."/>
            <person name="Grigoriev I.V."/>
            <person name="Hibbett D.S."/>
            <person name="Martin F."/>
        </authorList>
    </citation>
    <scope>NUCLEOTIDE SEQUENCE</scope>
    <source>
        <strain evidence="2">Marx 270</strain>
    </source>
</reference>
<dbReference type="EMBL" id="KN832079">
    <property type="protein sequence ID" value="KIN95027.1"/>
    <property type="molecule type" value="Genomic_DNA"/>
</dbReference>
<evidence type="ECO:0000256" key="1">
    <source>
        <dbReference type="SAM" id="MobiDB-lite"/>
    </source>
</evidence>
<reference evidence="4" key="2">
    <citation type="submission" date="2015-01" db="EMBL/GenBank/DDBJ databases">
        <title>Evolutionary Origins and Diversification of the Mycorrhizal Mutualists.</title>
        <authorList>
            <consortium name="DOE Joint Genome Institute"/>
            <consortium name="Mycorrhizal Genomics Consortium"/>
            <person name="Kohler A."/>
            <person name="Kuo A."/>
            <person name="Nagy L.G."/>
            <person name="Floudas D."/>
            <person name="Copeland A."/>
            <person name="Barry K.W."/>
            <person name="Cichocki N."/>
            <person name="Veneault-Fourrey C."/>
            <person name="LaButti K."/>
            <person name="Lindquist E.A."/>
            <person name="Lipzen A."/>
            <person name="Lundell T."/>
            <person name="Morin E."/>
            <person name="Murat C."/>
            <person name="Riley R."/>
            <person name="Ohm R."/>
            <person name="Sun H."/>
            <person name="Tunlid A."/>
            <person name="Henrissat B."/>
            <person name="Grigoriev I.V."/>
            <person name="Hibbett D.S."/>
            <person name="Martin F."/>
        </authorList>
    </citation>
    <scope>NUCLEOTIDE SEQUENCE [LARGE SCALE GENOMIC DNA]</scope>
    <source>
        <strain evidence="3 4">Marx 270</strain>
    </source>
</reference>
<organism evidence="2 4">
    <name type="scientific">Pisolithus tinctorius Marx 270</name>
    <dbReference type="NCBI Taxonomy" id="870435"/>
    <lineage>
        <taxon>Eukaryota</taxon>
        <taxon>Fungi</taxon>
        <taxon>Dikarya</taxon>
        <taxon>Basidiomycota</taxon>
        <taxon>Agaricomycotina</taxon>
        <taxon>Agaricomycetes</taxon>
        <taxon>Agaricomycetidae</taxon>
        <taxon>Boletales</taxon>
        <taxon>Sclerodermatineae</taxon>
        <taxon>Pisolithaceae</taxon>
        <taxon>Pisolithus</taxon>
    </lineage>
</organism>
<evidence type="ECO:0000313" key="4">
    <source>
        <dbReference type="Proteomes" id="UP000054217"/>
    </source>
</evidence>
<proteinExistence type="predicted"/>
<dbReference type="EMBL" id="KN831977">
    <property type="protein sequence ID" value="KIO03236.1"/>
    <property type="molecule type" value="Genomic_DNA"/>
</dbReference>
<protein>
    <submittedName>
        <fullName evidence="2">Uncharacterized protein</fullName>
    </submittedName>
</protein>
<evidence type="ECO:0000313" key="2">
    <source>
        <dbReference type="EMBL" id="KIN95027.1"/>
    </source>
</evidence>
<gene>
    <name evidence="3" type="ORF">M404DRAFT_1001505</name>
    <name evidence="2" type="ORF">M404DRAFT_1007867</name>
</gene>
<dbReference type="Proteomes" id="UP000054217">
    <property type="component" value="Unassembled WGS sequence"/>
</dbReference>
<dbReference type="HOGENOM" id="CLU_1682140_0_0_1"/>
<keyword evidence="4" id="KW-1185">Reference proteome</keyword>
<feature type="compositionally biased region" description="Basic and acidic residues" evidence="1">
    <location>
        <begin position="9"/>
        <end position="19"/>
    </location>
</feature>
<evidence type="ECO:0000313" key="3">
    <source>
        <dbReference type="EMBL" id="KIO03236.1"/>
    </source>
</evidence>
<name>A0A0C3IDA8_PISTI</name>
<sequence>MSPPSTELIHSKINSEPKKNKNKKERPDATIFGWRKCGAASPRTFPTQRCTQVRIPDYPSKTVSIDGVTSSHTYIWRISSSILIRDLKVRMAQTSPIWNVRLLDGLKRCGSCGSSICSYDSGMTRSSYRPVLWRIAFVVVPDGDMKGPSISILLKRFL</sequence>
<accession>A0A0C3IDA8</accession>
<dbReference type="AlphaFoldDB" id="A0A0C3IDA8"/>
<feature type="region of interest" description="Disordered" evidence="1">
    <location>
        <begin position="1"/>
        <end position="26"/>
    </location>
</feature>
<reference evidence="2 4" key="1">
    <citation type="submission" date="2014-04" db="EMBL/GenBank/DDBJ databases">
        <authorList>
            <consortium name="DOE Joint Genome Institute"/>
            <person name="Kuo A."/>
            <person name="Kohler A."/>
            <person name="Costa M.D."/>
            <person name="Nagy L.G."/>
            <person name="Floudas D."/>
            <person name="Copeland A."/>
            <person name="Barry K.W."/>
            <person name="Cichocki N."/>
            <person name="Veneault-Fourrey C."/>
            <person name="LaButti K."/>
            <person name="Lindquist E.A."/>
            <person name="Lipzen A."/>
            <person name="Lundell T."/>
            <person name="Morin E."/>
            <person name="Murat C."/>
            <person name="Sun H."/>
            <person name="Tunlid A."/>
            <person name="Henrissat B."/>
            <person name="Grigoriev I.V."/>
            <person name="Hibbett D.S."/>
            <person name="Martin F."/>
            <person name="Nordberg H.P."/>
            <person name="Cantor M.N."/>
            <person name="Hua S.X."/>
        </authorList>
    </citation>
    <scope>NUCLEOTIDE SEQUENCE [LARGE SCALE GENOMIC DNA]</scope>
    <source>
        <strain evidence="2 4">Marx 270</strain>
    </source>
</reference>